<feature type="region of interest" description="Disordered" evidence="1">
    <location>
        <begin position="1"/>
        <end position="33"/>
    </location>
</feature>
<feature type="compositionally biased region" description="Low complexity" evidence="1">
    <location>
        <begin position="941"/>
        <end position="952"/>
    </location>
</feature>
<feature type="compositionally biased region" description="Basic and acidic residues" evidence="1">
    <location>
        <begin position="1040"/>
        <end position="1053"/>
    </location>
</feature>
<feature type="compositionally biased region" description="Low complexity" evidence="1">
    <location>
        <begin position="1114"/>
        <end position="1124"/>
    </location>
</feature>
<feature type="compositionally biased region" description="Polar residues" evidence="1">
    <location>
        <begin position="306"/>
        <end position="320"/>
    </location>
</feature>
<feature type="region of interest" description="Disordered" evidence="1">
    <location>
        <begin position="1723"/>
        <end position="1785"/>
    </location>
</feature>
<feature type="compositionally biased region" description="Low complexity" evidence="1">
    <location>
        <begin position="1089"/>
        <end position="1106"/>
    </location>
</feature>
<organism evidence="2">
    <name type="scientific">Hirondellea gigas</name>
    <dbReference type="NCBI Taxonomy" id="1518452"/>
    <lineage>
        <taxon>Eukaryota</taxon>
        <taxon>Metazoa</taxon>
        <taxon>Ecdysozoa</taxon>
        <taxon>Arthropoda</taxon>
        <taxon>Crustacea</taxon>
        <taxon>Multicrustacea</taxon>
        <taxon>Malacostraca</taxon>
        <taxon>Eumalacostraca</taxon>
        <taxon>Peracarida</taxon>
        <taxon>Amphipoda</taxon>
        <taxon>Amphilochidea</taxon>
        <taxon>Lysianassida</taxon>
        <taxon>Lysianassidira</taxon>
        <taxon>Lysianassoidea</taxon>
        <taxon>Lysianassidae</taxon>
        <taxon>Hirondellea</taxon>
    </lineage>
</organism>
<feature type="compositionally biased region" description="Polar residues" evidence="1">
    <location>
        <begin position="1984"/>
        <end position="2014"/>
    </location>
</feature>
<feature type="region of interest" description="Disordered" evidence="1">
    <location>
        <begin position="768"/>
        <end position="1131"/>
    </location>
</feature>
<feature type="compositionally biased region" description="Low complexity" evidence="1">
    <location>
        <begin position="361"/>
        <end position="370"/>
    </location>
</feature>
<evidence type="ECO:0000256" key="1">
    <source>
        <dbReference type="SAM" id="MobiDB-lite"/>
    </source>
</evidence>
<feature type="region of interest" description="Disordered" evidence="1">
    <location>
        <begin position="1277"/>
        <end position="1326"/>
    </location>
</feature>
<feature type="compositionally biased region" description="Low complexity" evidence="1">
    <location>
        <begin position="1916"/>
        <end position="1926"/>
    </location>
</feature>
<feature type="compositionally biased region" description="Low complexity" evidence="1">
    <location>
        <begin position="879"/>
        <end position="917"/>
    </location>
</feature>
<proteinExistence type="evidence at transcript level"/>
<feature type="region of interest" description="Disordered" evidence="1">
    <location>
        <begin position="1143"/>
        <end position="1262"/>
    </location>
</feature>
<feature type="compositionally biased region" description="Basic and acidic residues" evidence="1">
    <location>
        <begin position="862"/>
        <end position="878"/>
    </location>
</feature>
<sequence length="2152" mass="227045">MAACFGKVEDEDKSVVNTSSELSEPPTDGDDADTVQLCDLEAESNGEKECPCIQLEDVVVKREKQQEEVYDEITGYNEEQLRFFLDCVTSQNKLAVLNNKTNSIAQMLLERETAVLREESGSGEDSPDSSKQLQSRTANKTRHSANGRFLQGRQNSGRFNHSYPALSERGKHNSSSKSSAAARNTAGSLGSLHDLSTATGAHSSSGGGAGGGGRHSSHSTSSYTHGGGGHRRNQHSSSSACGGGSGVGSTGSRQGRAETSGGRQGKRASARARAGGSCGNLSRSSFDTQPPGSRKREKRNRERAPASTSTKEGGSLQNLSKAECSGREDQKRLHKSGSLSQMFSEEPTAAKTKSRRRKASSETQQQQQQRASEERTFAAPADFSTSDEDEPGDNDFDDDDDEEQEIGGSSCLPYQRLISQSSPPPSPIPPETALTSAKDDDTTDGGVETMGCGAGGVTVAPPAPSSSSSELEDVEVEDQRRSVTTITTLATNADIEPCIARLYAAAGTTNEIAAEDEGTELMEVVSHTAHRDIVNSAWLLNGASSTILAAASADVDNPISFFKASDTRRVQENVALNRSRSIESDAFTSNIADIRGNERERLRTQHSDPSQLGKNLKDSNGNIIFAIISSSSTTASAAAATTTTTSSVRSPMSALTSFTNSTFAAAAVGNATFSATAFNSSTFATTIGGSSCSPPRVGAMNDANGSANVSSISSSTRDKLQKIKSRAAKKKARLAEVEVIIDQNTPGYVGDKDLNEILEYIGLDSDSGIADSSTNNAKKKKKQVVVGKKDDKKERREDTSKKEDGNCKNKGELRGDSGSKKDEECKDDHKKEDSGGGGTLTFSSSEKKKKKEERKSSGNSSKNEDVVKKEVIEKELKKNGIVSSSNNTSSSSSNSIVSGNTTKGGNNSTNASPSAASLGDETSKSKDYSFGVKTSPISCDNTSTNITNTTNSRSVKTNVDHHHTNNKAVSSPSSGVSEGHSSKSTLKKTDDKKPPVASSASSASTKRGKKNSKNNQGIRESSSVEDLVSMCRMTDQINVKSEKTTVDDAEVNKKSRKVTPRRSDAVNKENNNNSVKDKSRRAVDDIKVKSSTSGNTNKSNLCGSSNSRKDRRLSSSNSNLSSSGTGKGSEFVRDFYEAGDAFETASPSKNVASQPGEEFEVVSRRKNKNKKASHGASSSMTSNKSRWSDESGVRDGYREYSNNSSNFSNKTNNSKNNSASRFNSNTNNNVTKTSNNNNTAVATSNTGKRKPPMKFEEAPRTPHDVVFMARLAANNVSDRNTATSAPNSDCSDSDGDDSVHSMPTPSTTPRPDIRKAASSSDTTPQASYANIARLAGTANKNQVKRMTSAPHAGSAGGGAGYNGANMSGGSSTNYHSAAATATSDQSLLTTNAWPKIMSSAAGASAANVVNCAATGAATSAPAIPTVVGKSAAVSSGGAASVNKSAQVGGHVAAKPVVSAAACASKSGDSSAGASSAVTVGGSAGSVGSVVQQLQQKFQQQQQHSQIFFTDNFPPLKSNASNTANIRQTLSVDRELGSSYSAPSYISDQTVKQKDISSAKSPSISNDGNKAVAAEIVSHSLDKEPSPVVDESYDLHNGSIINNNYKSSVTASVSHRRSLTRETEASSLKENTPEIDDSLPKERKQSRTTQKVESSINGNNPNPDFTNPIVHSINNSNNTNNTGGKSIPRAAKYRVLQQVSSNINNKMQPLNTTFKKYKSLDLNNHNVDANNTRRSSVTSNSNNVSSNNSMSSKNSNSNNSRRSSNSLVTENNSREQKRKQNEPVVFADTRQLEGLLNSNMNFTFGSVELNADDIGPDVTANNLANANTYVSAGNTSNNVKHASVRSVNNSSRSDSSYTINGSSSSNYSKNNSNKSNNKMYNSNSIQTTGINITADAIVAVDANGNPIVASVVPATTSPVTATSKASTGTKLEKNASSSVVQSNQENVSKSNPLILSNPSTNVTNQEEKNRMNNNTSGTKMLPTSPLGQKQNDLPKKQISSAATSMTLSEDANISGSELDRRNNGGKAMTISSSNKNNSYNSSSSNINSNITALVDSGGVKFSTALVADQNLANKVALSVGATKAAYKSPGDDYISASLVLPPVSELQRTSNYSATVQLLQSNWSKVERALQDNPGHVTVYAPACASLQQPSKQ</sequence>
<feature type="compositionally biased region" description="Basic and acidic residues" evidence="1">
    <location>
        <begin position="1186"/>
        <end position="1198"/>
    </location>
</feature>
<evidence type="ECO:0000313" key="2">
    <source>
        <dbReference type="EMBL" id="LAC20291.1"/>
    </source>
</evidence>
<feature type="region of interest" description="Disordered" evidence="1">
    <location>
        <begin position="1843"/>
        <end position="1879"/>
    </location>
</feature>
<feature type="region of interest" description="Disordered" evidence="1">
    <location>
        <begin position="1916"/>
        <end position="2042"/>
    </location>
</feature>
<name>A0A6A7FNZ4_9CRUS</name>
<feature type="region of interest" description="Disordered" evidence="1">
    <location>
        <begin position="116"/>
        <end position="480"/>
    </location>
</feature>
<feature type="compositionally biased region" description="Low complexity" evidence="1">
    <location>
        <begin position="1201"/>
        <end position="1246"/>
    </location>
</feature>
<feature type="compositionally biased region" description="Basic and acidic residues" evidence="1">
    <location>
        <begin position="1253"/>
        <end position="1262"/>
    </location>
</feature>
<feature type="compositionally biased region" description="Polar residues" evidence="1">
    <location>
        <begin position="1952"/>
        <end position="1963"/>
    </location>
</feature>
<feature type="compositionally biased region" description="Polar residues" evidence="1">
    <location>
        <begin position="1277"/>
        <end position="1287"/>
    </location>
</feature>
<feature type="compositionally biased region" description="Polar residues" evidence="1">
    <location>
        <begin position="280"/>
        <end position="291"/>
    </location>
</feature>
<feature type="compositionally biased region" description="Low complexity" evidence="1">
    <location>
        <begin position="970"/>
        <end position="984"/>
    </location>
</feature>
<feature type="region of interest" description="Disordered" evidence="1">
    <location>
        <begin position="1608"/>
        <end position="1685"/>
    </location>
</feature>
<dbReference type="EMBL" id="IACT01000917">
    <property type="protein sequence ID" value="LAC20291.1"/>
    <property type="molecule type" value="mRNA"/>
</dbReference>
<protein>
    <submittedName>
        <fullName evidence="2">Mucin-19-like</fullName>
    </submittedName>
</protein>
<feature type="compositionally biased region" description="Basic residues" evidence="1">
    <location>
        <begin position="1164"/>
        <end position="1173"/>
    </location>
</feature>
<accession>A0A6A7FNZ4</accession>
<feature type="compositionally biased region" description="Low complexity" evidence="1">
    <location>
        <begin position="1729"/>
        <end position="1765"/>
    </location>
</feature>
<feature type="compositionally biased region" description="Basic and acidic residues" evidence="1">
    <location>
        <begin position="1771"/>
        <end position="1780"/>
    </location>
</feature>
<feature type="compositionally biased region" description="Low complexity" evidence="1">
    <location>
        <begin position="1935"/>
        <end position="1950"/>
    </location>
</feature>
<feature type="compositionally biased region" description="Basic and acidic residues" evidence="1">
    <location>
        <begin position="787"/>
        <end position="834"/>
    </location>
</feature>
<feature type="compositionally biased region" description="Acidic residues" evidence="1">
    <location>
        <begin position="385"/>
        <end position="405"/>
    </location>
</feature>
<feature type="compositionally biased region" description="Low complexity" evidence="1">
    <location>
        <begin position="2029"/>
        <end position="2042"/>
    </location>
</feature>
<feature type="compositionally biased region" description="Polar residues" evidence="1">
    <location>
        <begin position="1317"/>
        <end position="1326"/>
    </location>
</feature>
<feature type="compositionally biased region" description="Gly residues" evidence="1">
    <location>
        <begin position="205"/>
        <end position="214"/>
    </location>
</feature>
<feature type="compositionally biased region" description="Polar residues" evidence="1">
    <location>
        <begin position="1175"/>
        <end position="1185"/>
    </location>
</feature>
<feature type="compositionally biased region" description="Polar residues" evidence="1">
    <location>
        <begin position="1646"/>
        <end position="1664"/>
    </location>
</feature>
<feature type="compositionally biased region" description="Basic and acidic residues" evidence="1">
    <location>
        <begin position="1075"/>
        <end position="1088"/>
    </location>
</feature>
<reference evidence="2" key="1">
    <citation type="submission" date="2017-11" db="EMBL/GenBank/DDBJ databases">
        <title>The sensing device of the deep-sea amphipod.</title>
        <authorList>
            <person name="Kobayashi H."/>
            <person name="Nagahama T."/>
            <person name="Arai W."/>
            <person name="Sasagawa Y."/>
            <person name="Umeda M."/>
            <person name="Hayashi T."/>
            <person name="Nikaido I."/>
            <person name="Watanabe H."/>
            <person name="Oguri K."/>
            <person name="Kitazato H."/>
            <person name="Fujioka K."/>
            <person name="Kido Y."/>
            <person name="Takami H."/>
        </authorList>
    </citation>
    <scope>NUCLEOTIDE SEQUENCE</scope>
    <source>
        <tissue evidence="2">Whole body</tissue>
    </source>
</reference>